<keyword evidence="3 12" id="KW-0245">EGF-like domain</keyword>
<evidence type="ECO:0000313" key="14">
    <source>
        <dbReference type="EMBL" id="EDO48381.1"/>
    </source>
</evidence>
<dbReference type="PROSITE" id="PS00010">
    <property type="entry name" value="ASX_HYDROXYL"/>
    <property type="match status" value="1"/>
</dbReference>
<dbReference type="eggNOG" id="KOG1217">
    <property type="taxonomic scope" value="Eukaryota"/>
</dbReference>
<feature type="domain" description="EGF-like" evidence="13">
    <location>
        <begin position="38"/>
        <end position="72"/>
    </location>
</feature>
<organism evidence="14 15">
    <name type="scientific">Nematostella vectensis</name>
    <name type="common">Starlet sea anemone</name>
    <dbReference type="NCBI Taxonomy" id="45351"/>
    <lineage>
        <taxon>Eukaryota</taxon>
        <taxon>Metazoa</taxon>
        <taxon>Cnidaria</taxon>
        <taxon>Anthozoa</taxon>
        <taxon>Hexacorallia</taxon>
        <taxon>Actiniaria</taxon>
        <taxon>Edwardsiidae</taxon>
        <taxon>Nematostella</taxon>
    </lineage>
</organism>
<dbReference type="PROSITE" id="PS01186">
    <property type="entry name" value="EGF_2"/>
    <property type="match status" value="1"/>
</dbReference>
<keyword evidence="11" id="KW-0325">Glycoprotein</keyword>
<keyword evidence="9" id="KW-0472">Membrane</keyword>
<comment type="similarity">
    <text evidence="2">Belongs to the EGF domain peptide family.</text>
</comment>
<comment type="caution">
    <text evidence="12">Lacks conserved residue(s) required for the propagation of feature annotation.</text>
</comment>
<evidence type="ECO:0000259" key="13">
    <source>
        <dbReference type="PROSITE" id="PS50026"/>
    </source>
</evidence>
<keyword evidence="15" id="KW-1185">Reference proteome</keyword>
<dbReference type="InterPro" id="IPR000742">
    <property type="entry name" value="EGF"/>
</dbReference>
<dbReference type="InterPro" id="IPR024731">
    <property type="entry name" value="NELL2-like_EGF"/>
</dbReference>
<dbReference type="KEGG" id="nve:5520615"/>
<dbReference type="GO" id="GO:0005509">
    <property type="term" value="F:calcium ion binding"/>
    <property type="evidence" value="ECO:0007669"/>
    <property type="project" value="InterPro"/>
</dbReference>
<keyword evidence="5" id="KW-0732">Signal</keyword>
<feature type="non-terminal residue" evidence="14">
    <location>
        <position position="1"/>
    </location>
</feature>
<dbReference type="PROSITE" id="PS00022">
    <property type="entry name" value="EGF_1"/>
    <property type="match status" value="1"/>
</dbReference>
<feature type="disulfide bond" evidence="12">
    <location>
        <begin position="8"/>
        <end position="25"/>
    </location>
</feature>
<dbReference type="InParanoid" id="A7RJH8"/>
<gene>
    <name evidence="14" type="ORF">NEMVEDRAFT_v1g83827</name>
</gene>
<dbReference type="InterPro" id="IPR000152">
    <property type="entry name" value="EGF-type_Asp/Asn_hydroxyl_site"/>
</dbReference>
<keyword evidence="8" id="KW-1133">Transmembrane helix</keyword>
<protein>
    <recommendedName>
        <fullName evidence="13">EGF-like domain-containing protein</fullName>
    </recommendedName>
</protein>
<proteinExistence type="inferred from homology"/>
<accession>A7RJH8</accession>
<dbReference type="Pfam" id="PF00008">
    <property type="entry name" value="EGF"/>
    <property type="match status" value="1"/>
</dbReference>
<comment type="subcellular location">
    <subcellularLocation>
        <location evidence="1">Membrane</location>
        <topology evidence="1">Single-pass type I membrane protein</topology>
    </subcellularLocation>
</comment>
<evidence type="ECO:0000256" key="7">
    <source>
        <dbReference type="ARBA" id="ARBA00022837"/>
    </source>
</evidence>
<evidence type="ECO:0000256" key="5">
    <source>
        <dbReference type="ARBA" id="ARBA00022729"/>
    </source>
</evidence>
<dbReference type="Proteomes" id="UP000001593">
    <property type="component" value="Unassembled WGS sequence"/>
</dbReference>
<evidence type="ECO:0000256" key="12">
    <source>
        <dbReference type="PROSITE-ProRule" id="PRU00076"/>
    </source>
</evidence>
<evidence type="ECO:0000256" key="6">
    <source>
        <dbReference type="ARBA" id="ARBA00022737"/>
    </source>
</evidence>
<evidence type="ECO:0000256" key="8">
    <source>
        <dbReference type="ARBA" id="ARBA00022989"/>
    </source>
</evidence>
<evidence type="ECO:0000256" key="3">
    <source>
        <dbReference type="ARBA" id="ARBA00022536"/>
    </source>
</evidence>
<feature type="disulfide bond" evidence="12">
    <location>
        <begin position="27"/>
        <end position="36"/>
    </location>
</feature>
<dbReference type="GO" id="GO:0048513">
    <property type="term" value="P:animal organ development"/>
    <property type="evidence" value="ECO:0007669"/>
    <property type="project" value="UniProtKB-ARBA"/>
</dbReference>
<evidence type="ECO:0000256" key="11">
    <source>
        <dbReference type="ARBA" id="ARBA00023180"/>
    </source>
</evidence>
<evidence type="ECO:0000256" key="2">
    <source>
        <dbReference type="ARBA" id="ARBA00006373"/>
    </source>
</evidence>
<dbReference type="EMBL" id="DS469514">
    <property type="protein sequence ID" value="EDO48381.1"/>
    <property type="molecule type" value="Genomic_DNA"/>
</dbReference>
<dbReference type="PROSITE" id="PS01187">
    <property type="entry name" value="EGF_CA"/>
    <property type="match status" value="1"/>
</dbReference>
<evidence type="ECO:0000256" key="9">
    <source>
        <dbReference type="ARBA" id="ARBA00023136"/>
    </source>
</evidence>
<dbReference type="InterPro" id="IPR001881">
    <property type="entry name" value="EGF-like_Ca-bd_dom"/>
</dbReference>
<dbReference type="GO" id="GO:0048731">
    <property type="term" value="P:system development"/>
    <property type="evidence" value="ECO:0007669"/>
    <property type="project" value="UniProtKB-ARBA"/>
</dbReference>
<dbReference type="PROSITE" id="PS50026">
    <property type="entry name" value="EGF_3"/>
    <property type="match status" value="2"/>
</dbReference>
<feature type="domain" description="EGF-like" evidence="13">
    <location>
        <begin position="1"/>
        <end position="37"/>
    </location>
</feature>
<dbReference type="SMART" id="SM00181">
    <property type="entry name" value="EGF"/>
    <property type="match status" value="2"/>
</dbReference>
<keyword evidence="6" id="KW-0677">Repeat</keyword>
<dbReference type="PANTHER" id="PTHR24039">
    <property type="entry name" value="FIBRILLIN-RELATED"/>
    <property type="match status" value="1"/>
</dbReference>
<dbReference type="SUPFAM" id="SSF57196">
    <property type="entry name" value="EGF/Laminin"/>
    <property type="match status" value="2"/>
</dbReference>
<keyword evidence="10 12" id="KW-1015">Disulfide bond</keyword>
<dbReference type="GO" id="GO:0016020">
    <property type="term" value="C:membrane"/>
    <property type="evidence" value="ECO:0007669"/>
    <property type="project" value="UniProtKB-SubCell"/>
</dbReference>
<keyword evidence="7" id="KW-0106">Calcium</keyword>
<dbReference type="HOGENOM" id="CLU_004826_11_0_1"/>
<reference evidence="14 15" key="1">
    <citation type="journal article" date="2007" name="Science">
        <title>Sea anemone genome reveals ancestral eumetazoan gene repertoire and genomic organization.</title>
        <authorList>
            <person name="Putnam N.H."/>
            <person name="Srivastava M."/>
            <person name="Hellsten U."/>
            <person name="Dirks B."/>
            <person name="Chapman J."/>
            <person name="Salamov A."/>
            <person name="Terry A."/>
            <person name="Shapiro H."/>
            <person name="Lindquist E."/>
            <person name="Kapitonov V.V."/>
            <person name="Jurka J."/>
            <person name="Genikhovich G."/>
            <person name="Grigoriev I.V."/>
            <person name="Lucas S.M."/>
            <person name="Steele R.E."/>
            <person name="Finnerty J.R."/>
            <person name="Technau U."/>
            <person name="Martindale M.Q."/>
            <person name="Rokhsar D.S."/>
        </authorList>
    </citation>
    <scope>NUCLEOTIDE SEQUENCE [LARGE SCALE GENOMIC DNA]</scope>
    <source>
        <strain evidence="15">CH2 X CH6</strain>
    </source>
</reference>
<name>A7RJH8_NEMVE</name>
<dbReference type="STRING" id="45351.A7RJH8"/>
<dbReference type="OrthoDB" id="5952718at2759"/>
<feature type="non-terminal residue" evidence="14">
    <location>
        <position position="77"/>
    </location>
</feature>
<evidence type="ECO:0000256" key="4">
    <source>
        <dbReference type="ARBA" id="ARBA00022692"/>
    </source>
</evidence>
<sequence length="77" mass="7969">NGCSSNPCSASVPCHPGDLPSMHRCVCPPGFTGIQCDDIDECTNASACHVNAACTNTPGSYTCTCKQGYHGDGKRCD</sequence>
<dbReference type="SMART" id="SM00179">
    <property type="entry name" value="EGF_CA"/>
    <property type="match status" value="2"/>
</dbReference>
<evidence type="ECO:0000256" key="10">
    <source>
        <dbReference type="ARBA" id="ARBA00023157"/>
    </source>
</evidence>
<dbReference type="Pfam" id="PF12947">
    <property type="entry name" value="EGF_3"/>
    <property type="match status" value="1"/>
</dbReference>
<dbReference type="InterPro" id="IPR018097">
    <property type="entry name" value="EGF_Ca-bd_CS"/>
</dbReference>
<dbReference type="FunFam" id="2.10.25.10:FF:000202">
    <property type="entry name" value="Multiple epidermal growth factor-like domains 8"/>
    <property type="match status" value="1"/>
</dbReference>
<evidence type="ECO:0000313" key="15">
    <source>
        <dbReference type="Proteomes" id="UP000001593"/>
    </source>
</evidence>
<dbReference type="CDD" id="cd00054">
    <property type="entry name" value="EGF_CA"/>
    <property type="match status" value="1"/>
</dbReference>
<keyword evidence="4" id="KW-0812">Transmembrane</keyword>
<dbReference type="Gene3D" id="2.10.25.10">
    <property type="entry name" value="Laminin"/>
    <property type="match status" value="2"/>
</dbReference>
<dbReference type="AlphaFoldDB" id="A7RJH8"/>
<evidence type="ECO:0000256" key="1">
    <source>
        <dbReference type="ARBA" id="ARBA00004479"/>
    </source>
</evidence>